<dbReference type="AlphaFoldDB" id="A0A7H8RE49"/>
<evidence type="ECO:0000313" key="3">
    <source>
        <dbReference type="EMBL" id="QKX64536.1"/>
    </source>
</evidence>
<feature type="compositionally biased region" description="Basic and acidic residues" evidence="1">
    <location>
        <begin position="105"/>
        <end position="121"/>
    </location>
</feature>
<gene>
    <name evidence="3" type="ORF">TRUGW13939_11711</name>
</gene>
<keyword evidence="4" id="KW-1185">Reference proteome</keyword>
<dbReference type="OrthoDB" id="10645537at2759"/>
<feature type="signal peptide" evidence="2">
    <location>
        <begin position="1"/>
        <end position="31"/>
    </location>
</feature>
<feature type="region of interest" description="Disordered" evidence="1">
    <location>
        <begin position="103"/>
        <end position="135"/>
    </location>
</feature>
<proteinExistence type="predicted"/>
<evidence type="ECO:0000256" key="1">
    <source>
        <dbReference type="SAM" id="MobiDB-lite"/>
    </source>
</evidence>
<feature type="chain" id="PRO_5028947536" evidence="2">
    <location>
        <begin position="32"/>
        <end position="266"/>
    </location>
</feature>
<evidence type="ECO:0000256" key="2">
    <source>
        <dbReference type="SAM" id="SignalP"/>
    </source>
</evidence>
<accession>A0A7H8RE49</accession>
<dbReference type="RefSeq" id="XP_035350709.1">
    <property type="nucleotide sequence ID" value="XM_035494816.1"/>
</dbReference>
<keyword evidence="2" id="KW-0732">Signal</keyword>
<name>A0A7H8RE49_TALRU</name>
<feature type="region of interest" description="Disordered" evidence="1">
    <location>
        <begin position="162"/>
        <end position="199"/>
    </location>
</feature>
<organism evidence="3 4">
    <name type="scientific">Talaromyces rugulosus</name>
    <name type="common">Penicillium rugulosum</name>
    <dbReference type="NCBI Taxonomy" id="121627"/>
    <lineage>
        <taxon>Eukaryota</taxon>
        <taxon>Fungi</taxon>
        <taxon>Dikarya</taxon>
        <taxon>Ascomycota</taxon>
        <taxon>Pezizomycotina</taxon>
        <taxon>Eurotiomycetes</taxon>
        <taxon>Eurotiomycetidae</taxon>
        <taxon>Eurotiales</taxon>
        <taxon>Trichocomaceae</taxon>
        <taxon>Talaromyces</taxon>
        <taxon>Talaromyces sect. Islandici</taxon>
    </lineage>
</organism>
<protein>
    <submittedName>
        <fullName evidence="3">Uncharacterized protein</fullName>
    </submittedName>
</protein>
<dbReference type="KEGG" id="trg:TRUGW13939_11711"/>
<dbReference type="EMBL" id="CP055903">
    <property type="protein sequence ID" value="QKX64536.1"/>
    <property type="molecule type" value="Genomic_DNA"/>
</dbReference>
<evidence type="ECO:0000313" key="4">
    <source>
        <dbReference type="Proteomes" id="UP000509510"/>
    </source>
</evidence>
<dbReference type="GeneID" id="55999188"/>
<feature type="compositionally biased region" description="Low complexity" evidence="1">
    <location>
        <begin position="186"/>
        <end position="199"/>
    </location>
</feature>
<feature type="compositionally biased region" description="Basic and acidic residues" evidence="1">
    <location>
        <begin position="162"/>
        <end position="172"/>
    </location>
</feature>
<reference evidence="4" key="1">
    <citation type="submission" date="2020-06" db="EMBL/GenBank/DDBJ databases">
        <title>A chromosome-scale genome assembly of Talaromyces rugulosus W13939.</title>
        <authorList>
            <person name="Wang B."/>
            <person name="Guo L."/>
            <person name="Ye K."/>
            <person name="Wang L."/>
        </authorList>
    </citation>
    <scope>NUCLEOTIDE SEQUENCE [LARGE SCALE GENOMIC DNA]</scope>
    <source>
        <strain evidence="4">W13939</strain>
    </source>
</reference>
<sequence length="266" mass="29574">MFLTLASWFPFVALWSFSALWVLFLIRPCAGRTVDVGRHVPFSGCPCPACRTLYSRPPVTPCLSRTAIPSFDHPQLRSCLPLPCKSPSKRRVAIPLPPVPSSSLRLDERRAARDARPRPWSDRSTWAPAKPRSVRPSAAELAAASLCPRRLFKGDPLFEARRRARQERDRPWARPGPASAPPRLQSSTSSPAALSSAAAPDVSCAPELRRAPQHLRGILKPSRPACQAIKPAKKAVVWAENTTVVEVSRWIKECEDDDEVYEHMCF</sequence>
<dbReference type="Proteomes" id="UP000509510">
    <property type="component" value="Chromosome VI"/>
</dbReference>